<evidence type="ECO:0000313" key="4">
    <source>
        <dbReference type="Proteomes" id="UP000800235"/>
    </source>
</evidence>
<protein>
    <submittedName>
        <fullName evidence="3">Uncharacterized protein</fullName>
    </submittedName>
</protein>
<feature type="transmembrane region" description="Helical" evidence="2">
    <location>
        <begin position="359"/>
        <end position="377"/>
    </location>
</feature>
<feature type="region of interest" description="Disordered" evidence="1">
    <location>
        <begin position="17"/>
        <end position="87"/>
    </location>
</feature>
<keyword evidence="2" id="KW-1133">Transmembrane helix</keyword>
<feature type="region of interest" description="Disordered" evidence="1">
    <location>
        <begin position="166"/>
        <end position="187"/>
    </location>
</feature>
<dbReference type="EMBL" id="MU007010">
    <property type="protein sequence ID" value="KAF2436531.1"/>
    <property type="molecule type" value="Genomic_DNA"/>
</dbReference>
<organism evidence="3 4">
    <name type="scientific">Tothia fuscella</name>
    <dbReference type="NCBI Taxonomy" id="1048955"/>
    <lineage>
        <taxon>Eukaryota</taxon>
        <taxon>Fungi</taxon>
        <taxon>Dikarya</taxon>
        <taxon>Ascomycota</taxon>
        <taxon>Pezizomycotina</taxon>
        <taxon>Dothideomycetes</taxon>
        <taxon>Pleosporomycetidae</taxon>
        <taxon>Venturiales</taxon>
        <taxon>Cylindrosympodiaceae</taxon>
        <taxon>Tothia</taxon>
    </lineage>
</organism>
<gene>
    <name evidence="3" type="ORF">EJ08DRAFT_644867</name>
</gene>
<feature type="compositionally biased region" description="Low complexity" evidence="1">
    <location>
        <begin position="176"/>
        <end position="187"/>
    </location>
</feature>
<dbReference type="Proteomes" id="UP000800235">
    <property type="component" value="Unassembled WGS sequence"/>
</dbReference>
<evidence type="ECO:0000256" key="2">
    <source>
        <dbReference type="SAM" id="Phobius"/>
    </source>
</evidence>
<reference evidence="3" key="1">
    <citation type="journal article" date="2020" name="Stud. Mycol.">
        <title>101 Dothideomycetes genomes: a test case for predicting lifestyles and emergence of pathogens.</title>
        <authorList>
            <person name="Haridas S."/>
            <person name="Albert R."/>
            <person name="Binder M."/>
            <person name="Bloem J."/>
            <person name="Labutti K."/>
            <person name="Salamov A."/>
            <person name="Andreopoulos B."/>
            <person name="Baker S."/>
            <person name="Barry K."/>
            <person name="Bills G."/>
            <person name="Bluhm B."/>
            <person name="Cannon C."/>
            <person name="Castanera R."/>
            <person name="Culley D."/>
            <person name="Daum C."/>
            <person name="Ezra D."/>
            <person name="Gonzalez J."/>
            <person name="Henrissat B."/>
            <person name="Kuo A."/>
            <person name="Liang C."/>
            <person name="Lipzen A."/>
            <person name="Lutzoni F."/>
            <person name="Magnuson J."/>
            <person name="Mondo S."/>
            <person name="Nolan M."/>
            <person name="Ohm R."/>
            <person name="Pangilinan J."/>
            <person name="Park H.-J."/>
            <person name="Ramirez L."/>
            <person name="Alfaro M."/>
            <person name="Sun H."/>
            <person name="Tritt A."/>
            <person name="Yoshinaga Y."/>
            <person name="Zwiers L.-H."/>
            <person name="Turgeon B."/>
            <person name="Goodwin S."/>
            <person name="Spatafora J."/>
            <person name="Crous P."/>
            <person name="Grigoriev I."/>
        </authorList>
    </citation>
    <scope>NUCLEOTIDE SEQUENCE</scope>
    <source>
        <strain evidence="3">CBS 130266</strain>
    </source>
</reference>
<evidence type="ECO:0000313" key="3">
    <source>
        <dbReference type="EMBL" id="KAF2436531.1"/>
    </source>
</evidence>
<name>A0A9P4P342_9PEZI</name>
<evidence type="ECO:0000256" key="1">
    <source>
        <dbReference type="SAM" id="MobiDB-lite"/>
    </source>
</evidence>
<keyword evidence="2" id="KW-0472">Membrane</keyword>
<keyword evidence="4" id="KW-1185">Reference proteome</keyword>
<accession>A0A9P4P342</accession>
<feature type="compositionally biased region" description="Polar residues" evidence="1">
    <location>
        <begin position="60"/>
        <end position="87"/>
    </location>
</feature>
<comment type="caution">
    <text evidence="3">The sequence shown here is derived from an EMBL/GenBank/DDBJ whole genome shotgun (WGS) entry which is preliminary data.</text>
</comment>
<proteinExistence type="predicted"/>
<feature type="compositionally biased region" description="Polar residues" evidence="1">
    <location>
        <begin position="17"/>
        <end position="33"/>
    </location>
</feature>
<sequence>MTASEIYDTTTLRPQTSEVTLSSITSTSVQSPQHNRRASVRRVVTKAFSTRNNKKKRAAVTSQGGTDDSGHLSSKTQSNSNTLIRSSESLTDTLPNLRDSTINIRNGLWFDACSPHTPPDLFTSKLSSPLPLWAEHFGKRDSEGCSLQQVTPLANREHARPYKGPYLTPIRSHNHSPIQSSRSTSASTEISPGVLRLRLVIQPRVDMADAFSEEIVWVAVHIHGELSHHEPSKPEGIFSPMIPVEEPDLVDDCESQATLFEQGDHSDWPATPCVPSLCCKHRSTSLGDVIARCAAPSGAGVITDISVSFQARPDGLIQTISGDMECPILRLGQSISLMVKVKLKSLAPLPSHGQTRKSSYLFGFCMVYGYCCLWFLLQKGLMRVIAARTGPFLFLQVSYTHL</sequence>
<dbReference type="AlphaFoldDB" id="A0A9P4P342"/>
<feature type="compositionally biased region" description="Basic residues" evidence="1">
    <location>
        <begin position="34"/>
        <end position="44"/>
    </location>
</feature>
<keyword evidence="2" id="KW-0812">Transmembrane</keyword>
<dbReference type="OrthoDB" id="5596422at2759"/>